<feature type="compositionally biased region" description="Polar residues" evidence="2">
    <location>
        <begin position="330"/>
        <end position="341"/>
    </location>
</feature>
<gene>
    <name evidence="3" type="ORF">PTSG_05379</name>
</gene>
<dbReference type="Proteomes" id="UP000007799">
    <property type="component" value="Unassembled WGS sequence"/>
</dbReference>
<dbReference type="InParanoid" id="F2UA91"/>
<keyword evidence="1" id="KW-0175">Coiled coil</keyword>
<keyword evidence="4" id="KW-1185">Reference proteome</keyword>
<organism evidence="4">
    <name type="scientific">Salpingoeca rosetta (strain ATCC 50818 / BSB-021)</name>
    <dbReference type="NCBI Taxonomy" id="946362"/>
    <lineage>
        <taxon>Eukaryota</taxon>
        <taxon>Choanoflagellata</taxon>
        <taxon>Craspedida</taxon>
        <taxon>Salpingoecidae</taxon>
        <taxon>Salpingoeca</taxon>
    </lineage>
</organism>
<dbReference type="GeneID" id="16074525"/>
<sequence>MNDMAHQAHHQAHHQARACALRVAEALAQLGYGANTSGRSGLGEEHITAQHVFDEAETHWDSLLRWIFNAAGLSVDSASDYVDTCVLLGLCSREAATKSLPSFDGFKASPTSSTLMQRMQFLDDLTAIAVVLREDTNDVSDTWQQDAALLEQLSREEDLDRLFPETCQLFPADFPMDDSQTAQEALRALKRENDSLETQLAEIQQQLTAIHAGRRHKMIDDSALHTKLRQLDVSLRTLSQVAENFQFTYSDYISTRPNRVPENTDLVSSLDTVSTAALALSNSLSSLVHVPEALDASALHESDTSQLLQVLASCKTATANLLAASAITNTASGTSHPSTPSRHAPANDLFM</sequence>
<dbReference type="KEGG" id="sre:PTSG_05379"/>
<protein>
    <submittedName>
        <fullName evidence="3">Uncharacterized protein</fullName>
    </submittedName>
</protein>
<dbReference type="AlphaFoldDB" id="F2UA91"/>
<dbReference type="EMBL" id="GL832966">
    <property type="protein sequence ID" value="EGD73666.1"/>
    <property type="molecule type" value="Genomic_DNA"/>
</dbReference>
<reference evidence="3" key="1">
    <citation type="submission" date="2009-08" db="EMBL/GenBank/DDBJ databases">
        <title>Annotation of Salpingoeca rosetta.</title>
        <authorList>
            <consortium name="The Broad Institute Genome Sequencing Platform"/>
            <person name="Russ C."/>
            <person name="Cuomo C."/>
            <person name="Burger G."/>
            <person name="Gray M.W."/>
            <person name="Holland P.W.H."/>
            <person name="King N."/>
            <person name="Lang F.B.F."/>
            <person name="Roger A.J."/>
            <person name="Ruiz-Trillo I."/>
            <person name="Young S.K."/>
            <person name="Zeng Q."/>
            <person name="Gargeya S."/>
            <person name="Alvarado L."/>
            <person name="Berlin A."/>
            <person name="Chapman S.B."/>
            <person name="Chen Z."/>
            <person name="Freedman E."/>
            <person name="Gellesch M."/>
            <person name="Goldberg J."/>
            <person name="Griggs A."/>
            <person name="Gujja S."/>
            <person name="Heilman E."/>
            <person name="Heiman D."/>
            <person name="Howarth C."/>
            <person name="Mehta T."/>
            <person name="Neiman D."/>
            <person name="Pearson M."/>
            <person name="Roberts A."/>
            <person name="Saif S."/>
            <person name="Shea T."/>
            <person name="Shenoy N."/>
            <person name="Sisk P."/>
            <person name="Stolte C."/>
            <person name="Sykes S."/>
            <person name="White J."/>
            <person name="Yandava C."/>
            <person name="Haas B."/>
            <person name="Nusbaum C."/>
            <person name="Birren B."/>
        </authorList>
    </citation>
    <scope>NUCLEOTIDE SEQUENCE [LARGE SCALE GENOMIC DNA]</scope>
    <source>
        <strain evidence="3">ATCC 50818</strain>
    </source>
</reference>
<proteinExistence type="predicted"/>
<evidence type="ECO:0000313" key="3">
    <source>
        <dbReference type="EMBL" id="EGD73666.1"/>
    </source>
</evidence>
<evidence type="ECO:0000313" key="4">
    <source>
        <dbReference type="Proteomes" id="UP000007799"/>
    </source>
</evidence>
<accession>F2UA91</accession>
<name>F2UA91_SALR5</name>
<dbReference type="RefSeq" id="XP_004993947.1">
    <property type="nucleotide sequence ID" value="XM_004993890.1"/>
</dbReference>
<evidence type="ECO:0000256" key="1">
    <source>
        <dbReference type="SAM" id="Coils"/>
    </source>
</evidence>
<feature type="coiled-coil region" evidence="1">
    <location>
        <begin position="179"/>
        <end position="206"/>
    </location>
</feature>
<feature type="region of interest" description="Disordered" evidence="2">
    <location>
        <begin position="330"/>
        <end position="351"/>
    </location>
</feature>
<evidence type="ECO:0000256" key="2">
    <source>
        <dbReference type="SAM" id="MobiDB-lite"/>
    </source>
</evidence>